<evidence type="ECO:0000256" key="1">
    <source>
        <dbReference type="ARBA" id="ARBA00022559"/>
    </source>
</evidence>
<dbReference type="PANTHER" id="PTHR11475:SF58">
    <property type="entry name" value="PEROXIDASIN"/>
    <property type="match status" value="1"/>
</dbReference>
<keyword evidence="2" id="KW-0479">Metal-binding</keyword>
<evidence type="ECO:0000256" key="2">
    <source>
        <dbReference type="PIRSR" id="PIRSR619791-2"/>
    </source>
</evidence>
<dbReference type="WBParaSite" id="PSAMB.scaffold1035size36881.g10527.t1">
    <property type="protein sequence ID" value="PSAMB.scaffold1035size36881.g10527.t1"/>
    <property type="gene ID" value="PSAMB.scaffold1035size36881.g10527"/>
</dbReference>
<dbReference type="PANTHER" id="PTHR11475">
    <property type="entry name" value="OXIDASE/PEROXIDASE"/>
    <property type="match status" value="1"/>
</dbReference>
<dbReference type="PROSITE" id="PS50292">
    <property type="entry name" value="PEROXIDASE_3"/>
    <property type="match status" value="1"/>
</dbReference>
<dbReference type="Pfam" id="PF03098">
    <property type="entry name" value="An_peroxidase"/>
    <property type="match status" value="1"/>
</dbReference>
<keyword evidence="3" id="KW-1185">Reference proteome</keyword>
<dbReference type="GO" id="GO:0020037">
    <property type="term" value="F:heme binding"/>
    <property type="evidence" value="ECO:0007669"/>
    <property type="project" value="InterPro"/>
</dbReference>
<keyword evidence="2" id="KW-0408">Iron</keyword>
<proteinExistence type="predicted"/>
<dbReference type="GO" id="GO:0005615">
    <property type="term" value="C:extracellular space"/>
    <property type="evidence" value="ECO:0007669"/>
    <property type="project" value="TreeGrafter"/>
</dbReference>
<keyword evidence="2" id="KW-0349">Heme</keyword>
<dbReference type="Proteomes" id="UP000887566">
    <property type="component" value="Unplaced"/>
</dbReference>
<keyword evidence="1" id="KW-0560">Oxidoreductase</keyword>
<dbReference type="InterPro" id="IPR037120">
    <property type="entry name" value="Haem_peroxidase_sf_animal"/>
</dbReference>
<name>A0A914UJB1_9BILA</name>
<protein>
    <submittedName>
        <fullName evidence="4">Peroxidase</fullName>
    </submittedName>
</protein>
<dbReference type="InterPro" id="IPR019791">
    <property type="entry name" value="Haem_peroxidase_animal"/>
</dbReference>
<organism evidence="3 4">
    <name type="scientific">Plectus sambesii</name>
    <dbReference type="NCBI Taxonomy" id="2011161"/>
    <lineage>
        <taxon>Eukaryota</taxon>
        <taxon>Metazoa</taxon>
        <taxon>Ecdysozoa</taxon>
        <taxon>Nematoda</taxon>
        <taxon>Chromadorea</taxon>
        <taxon>Plectida</taxon>
        <taxon>Plectina</taxon>
        <taxon>Plectoidea</taxon>
        <taxon>Plectidae</taxon>
        <taxon>Plectus</taxon>
    </lineage>
</organism>
<sequence>MQRLTYDYYLPEVLGNYGMQQLGNYEGYSEVTNAGVAIEVATAALRFGHTLIPQVLRRLNENYKPFILGDVPIAEALFAPDKLLFDGGIDALIRGAVTSSLMGEILDEDTTRTLSPNFRILPLDLISIDVARGKDHGLPPYNAYRIYCGLKEIKSFEEFGDLTENGINSTLFAHSFDNIDNIDLLVGGLLEKPVGGGLVGPTLWYERSEVFSADQLKAVKSYSFGKILCNNLDESGLMLENPFVFSLEAPRCFTMEDLNLAAWKDQ</sequence>
<dbReference type="GO" id="GO:0006979">
    <property type="term" value="P:response to oxidative stress"/>
    <property type="evidence" value="ECO:0007669"/>
    <property type="project" value="InterPro"/>
</dbReference>
<dbReference type="AlphaFoldDB" id="A0A914UJB1"/>
<feature type="binding site" description="axial binding residue" evidence="2">
    <location>
        <position position="49"/>
    </location>
    <ligand>
        <name>heme b</name>
        <dbReference type="ChEBI" id="CHEBI:60344"/>
    </ligand>
    <ligandPart>
        <name>Fe</name>
        <dbReference type="ChEBI" id="CHEBI:18248"/>
    </ligandPart>
</feature>
<dbReference type="GO" id="GO:0046872">
    <property type="term" value="F:metal ion binding"/>
    <property type="evidence" value="ECO:0007669"/>
    <property type="project" value="UniProtKB-KW"/>
</dbReference>
<keyword evidence="1" id="KW-0575">Peroxidase</keyword>
<accession>A0A914UJB1</accession>
<dbReference type="GO" id="GO:0004601">
    <property type="term" value="F:peroxidase activity"/>
    <property type="evidence" value="ECO:0007669"/>
    <property type="project" value="UniProtKB-KW"/>
</dbReference>
<dbReference type="InterPro" id="IPR010255">
    <property type="entry name" value="Haem_peroxidase_sf"/>
</dbReference>
<evidence type="ECO:0000313" key="4">
    <source>
        <dbReference type="WBParaSite" id="PSAMB.scaffold1035size36881.g10527.t1"/>
    </source>
</evidence>
<dbReference type="Gene3D" id="1.10.640.10">
    <property type="entry name" value="Haem peroxidase domain superfamily, animal type"/>
    <property type="match status" value="1"/>
</dbReference>
<evidence type="ECO:0000313" key="3">
    <source>
        <dbReference type="Proteomes" id="UP000887566"/>
    </source>
</evidence>
<reference evidence="4" key="1">
    <citation type="submission" date="2022-11" db="UniProtKB">
        <authorList>
            <consortium name="WormBaseParasite"/>
        </authorList>
    </citation>
    <scope>IDENTIFICATION</scope>
</reference>
<dbReference type="SUPFAM" id="SSF48113">
    <property type="entry name" value="Heme-dependent peroxidases"/>
    <property type="match status" value="1"/>
</dbReference>